<name>A0A4D5RZL7_IXOSC</name>
<dbReference type="AlphaFoldDB" id="A0A4D5RZL7"/>
<keyword evidence="1" id="KW-0378">Hydrolase</keyword>
<sequence>MKFYLAQCPLKLLLFKPWYALNSTLQQSGIPVTAHTYLTLKPFKTRGARFIFCNYHRSASASSMKSNLSLPLLSLRRKVSRLSLFHKISYSVSTLKEKLILSPPHTSFRLDHQHKVGIPQFRTFAYLDSFIPRSPSEWNHLPAYLVSISSINFFFKDSITSHFCLFDCLSDCFLSC</sequence>
<accession>A0A4D5RZL7</accession>
<keyword evidence="1" id="KW-0255">Endonuclease</keyword>
<dbReference type="EMBL" id="GHJT01008263">
    <property type="protein sequence ID" value="MOY42234.1"/>
    <property type="molecule type" value="Transcribed_RNA"/>
</dbReference>
<proteinExistence type="predicted"/>
<dbReference type="GO" id="GO:0004519">
    <property type="term" value="F:endonuclease activity"/>
    <property type="evidence" value="ECO:0007669"/>
    <property type="project" value="UniProtKB-KW"/>
</dbReference>
<organism evidence="1">
    <name type="scientific">Ixodes scapularis</name>
    <name type="common">Black-legged tick</name>
    <name type="synonym">Deer tick</name>
    <dbReference type="NCBI Taxonomy" id="6945"/>
    <lineage>
        <taxon>Eukaryota</taxon>
        <taxon>Metazoa</taxon>
        <taxon>Ecdysozoa</taxon>
        <taxon>Arthropoda</taxon>
        <taxon>Chelicerata</taxon>
        <taxon>Arachnida</taxon>
        <taxon>Acari</taxon>
        <taxon>Parasitiformes</taxon>
        <taxon>Ixodida</taxon>
        <taxon>Ixodoidea</taxon>
        <taxon>Ixodidae</taxon>
        <taxon>Ixodinae</taxon>
        <taxon>Ixodes</taxon>
    </lineage>
</organism>
<reference evidence="1" key="1">
    <citation type="submission" date="2019-04" db="EMBL/GenBank/DDBJ databases">
        <title>An insight into the mialome of Ixodes scapularis.</title>
        <authorList>
            <person name="Ribeiro J.M."/>
            <person name="Mather T.N."/>
            <person name="Karim S."/>
        </authorList>
    </citation>
    <scope>NUCLEOTIDE SEQUENCE</scope>
</reference>
<evidence type="ECO:0000313" key="1">
    <source>
        <dbReference type="EMBL" id="MOY42234.1"/>
    </source>
</evidence>
<keyword evidence="1" id="KW-0540">Nuclease</keyword>
<protein>
    <submittedName>
        <fullName evidence="1">Putative endonuclease/reverse transcript</fullName>
    </submittedName>
</protein>